<dbReference type="Proteomes" id="UP000366872">
    <property type="component" value="Unassembled WGS sequence"/>
</dbReference>
<gene>
    <name evidence="1" type="ORF">PDESU_03436</name>
</gene>
<proteinExistence type="predicted"/>
<evidence type="ECO:0000313" key="1">
    <source>
        <dbReference type="EMBL" id="VGO14866.1"/>
    </source>
</evidence>
<dbReference type="EMBL" id="CAAHFG010000002">
    <property type="protein sequence ID" value="VGO14866.1"/>
    <property type="molecule type" value="Genomic_DNA"/>
</dbReference>
<dbReference type="AlphaFoldDB" id="A0A6C2U645"/>
<protein>
    <submittedName>
        <fullName evidence="1">Uncharacterized protein</fullName>
    </submittedName>
</protein>
<keyword evidence="2" id="KW-1185">Reference proteome</keyword>
<accession>A0A6C2U645</accession>
<name>A0A6C2U645_PONDE</name>
<organism evidence="1 2">
    <name type="scientific">Pontiella desulfatans</name>
    <dbReference type="NCBI Taxonomy" id="2750659"/>
    <lineage>
        <taxon>Bacteria</taxon>
        <taxon>Pseudomonadati</taxon>
        <taxon>Kiritimatiellota</taxon>
        <taxon>Kiritimatiellia</taxon>
        <taxon>Kiritimatiellales</taxon>
        <taxon>Pontiellaceae</taxon>
        <taxon>Pontiella</taxon>
    </lineage>
</organism>
<reference evidence="1 2" key="1">
    <citation type="submission" date="2019-04" db="EMBL/GenBank/DDBJ databases">
        <authorList>
            <person name="Van Vliet M D."/>
        </authorList>
    </citation>
    <scope>NUCLEOTIDE SEQUENCE [LARGE SCALE GENOMIC DNA]</scope>
    <source>
        <strain evidence="1 2">F1</strain>
    </source>
</reference>
<sequence length="189" mass="20934">MVKIKTVIISFSIVSVLVLWNIRELPDFRVDASKVKAIAVPDAVDVPQLDWSWFDEVEVVVREGVCSLVSIPPQLEALDGKEVVVAGPSFACGDDLVERMDGYTIKGFIMVPYFGMIDCCVGNPVPYFQWTIVVEKLATPWEINHKGIIDPDVVVRGILRIERGSTQEGVFFLEEAEVIHSADAEKQAG</sequence>
<evidence type="ECO:0000313" key="2">
    <source>
        <dbReference type="Proteomes" id="UP000366872"/>
    </source>
</evidence>